<keyword evidence="3" id="KW-1185">Reference proteome</keyword>
<dbReference type="InParanoid" id="A0A286UFL0"/>
<keyword evidence="1" id="KW-0812">Transmembrane</keyword>
<feature type="transmembrane region" description="Helical" evidence="1">
    <location>
        <begin position="29"/>
        <end position="48"/>
    </location>
</feature>
<proteinExistence type="predicted"/>
<evidence type="ECO:0000256" key="1">
    <source>
        <dbReference type="SAM" id="Phobius"/>
    </source>
</evidence>
<comment type="caution">
    <text evidence="2">The sequence shown here is derived from an EMBL/GenBank/DDBJ whole genome shotgun (WGS) entry which is preliminary data.</text>
</comment>
<dbReference type="EMBL" id="NBII01000006">
    <property type="protein sequence ID" value="PAV18284.1"/>
    <property type="molecule type" value="Genomic_DNA"/>
</dbReference>
<keyword evidence="1" id="KW-0472">Membrane</keyword>
<organism evidence="2 3">
    <name type="scientific">Pyrrhoderma noxium</name>
    <dbReference type="NCBI Taxonomy" id="2282107"/>
    <lineage>
        <taxon>Eukaryota</taxon>
        <taxon>Fungi</taxon>
        <taxon>Dikarya</taxon>
        <taxon>Basidiomycota</taxon>
        <taxon>Agaricomycotina</taxon>
        <taxon>Agaricomycetes</taxon>
        <taxon>Hymenochaetales</taxon>
        <taxon>Hymenochaetaceae</taxon>
        <taxon>Pyrrhoderma</taxon>
    </lineage>
</organism>
<accession>A0A286UFL0</accession>
<gene>
    <name evidence="2" type="ORF">PNOK_0677000</name>
</gene>
<name>A0A286UFL0_9AGAM</name>
<evidence type="ECO:0000313" key="2">
    <source>
        <dbReference type="EMBL" id="PAV18284.1"/>
    </source>
</evidence>
<evidence type="ECO:0000313" key="3">
    <source>
        <dbReference type="Proteomes" id="UP000217199"/>
    </source>
</evidence>
<dbReference type="Proteomes" id="UP000217199">
    <property type="component" value="Unassembled WGS sequence"/>
</dbReference>
<dbReference type="AlphaFoldDB" id="A0A286UFL0"/>
<feature type="transmembrane region" description="Helical" evidence="1">
    <location>
        <begin position="54"/>
        <end position="75"/>
    </location>
</feature>
<keyword evidence="1" id="KW-1133">Transmembrane helix</keyword>
<protein>
    <submittedName>
        <fullName evidence="2">Uncharacterized protein</fullName>
    </submittedName>
</protein>
<reference evidence="2 3" key="1">
    <citation type="journal article" date="2017" name="Mol. Ecol.">
        <title>Comparative and population genomic landscape of Phellinus noxius: A hypervariable fungus causing root rot in trees.</title>
        <authorList>
            <person name="Chung C.L."/>
            <person name="Lee T.J."/>
            <person name="Akiba M."/>
            <person name="Lee H.H."/>
            <person name="Kuo T.H."/>
            <person name="Liu D."/>
            <person name="Ke H.M."/>
            <person name="Yokoi T."/>
            <person name="Roa M.B."/>
            <person name="Lu M.J."/>
            <person name="Chang Y.Y."/>
            <person name="Ann P.J."/>
            <person name="Tsai J.N."/>
            <person name="Chen C.Y."/>
            <person name="Tzean S.S."/>
            <person name="Ota Y."/>
            <person name="Hattori T."/>
            <person name="Sahashi N."/>
            <person name="Liou R.F."/>
            <person name="Kikuchi T."/>
            <person name="Tsai I.J."/>
        </authorList>
    </citation>
    <scope>NUCLEOTIDE SEQUENCE [LARGE SCALE GENOMIC DNA]</scope>
    <source>
        <strain evidence="2 3">FFPRI411160</strain>
    </source>
</reference>
<sequence length="107" mass="12463">MQTRTYCRTNLACPYADYCLRYYIAFHKLIILAKIILAAITGFRVYVIYEKKKVIGYCFALIFLLGLGTSLLVFLNHNPQHTRLEVPARFGCHPEMNDAKGLSWFYF</sequence>